<sequence length="343" mass="38020" precursor="true">MTFCNRCTGLSVLALALGFSIGASAEAPDTALGPPTRCVVIPGDRHNLQFQVDGVVRTQWQFDADFPRPFFYPLLGPSGQSLTRMGHPGAPDHDHHRSVWFAHHKVNGESFWTEHAGTSIRQQQWLALEDGDSSARIAVRLGWFNAAGVQLMSQEMVSELTPLPGGESLLEIQSTFRPADGREQVTLEKTNFGLLAVRVSKTLSAAFGQGTLTSDSGQQGEPEIFGKPHRWVDYSGVTATGSPEQRRWVREGITYFDHPDNPGFPNAWHVRADGWLCASPCFSGDIVVTDEQPLRLRYLLFTHAGGYDQAAATEQFEQFQTRPAFEIRKSSRPHVRFEVVRDG</sequence>
<name>A0A5B9QUM0_9BACT</name>
<dbReference type="Pfam" id="PF14100">
    <property type="entry name" value="DUF6807"/>
    <property type="match status" value="1"/>
</dbReference>
<evidence type="ECO:0000313" key="3">
    <source>
        <dbReference type="Proteomes" id="UP000325286"/>
    </source>
</evidence>
<gene>
    <name evidence="2" type="ORF">UC8_31230</name>
</gene>
<proteinExistence type="predicted"/>
<dbReference type="Proteomes" id="UP000325286">
    <property type="component" value="Chromosome"/>
</dbReference>
<dbReference type="RefSeq" id="WP_084426234.1">
    <property type="nucleotide sequence ID" value="NZ_CP042914.1"/>
</dbReference>
<evidence type="ECO:0000313" key="2">
    <source>
        <dbReference type="EMBL" id="QEG41105.1"/>
    </source>
</evidence>
<keyword evidence="3" id="KW-1185">Reference proteome</keyword>
<dbReference type="InterPro" id="IPR029475">
    <property type="entry name" value="DUF6807"/>
</dbReference>
<evidence type="ECO:0008006" key="4">
    <source>
        <dbReference type="Google" id="ProtNLM"/>
    </source>
</evidence>
<organism evidence="2 3">
    <name type="scientific">Roseimaritima ulvae</name>
    <dbReference type="NCBI Taxonomy" id="980254"/>
    <lineage>
        <taxon>Bacteria</taxon>
        <taxon>Pseudomonadati</taxon>
        <taxon>Planctomycetota</taxon>
        <taxon>Planctomycetia</taxon>
        <taxon>Pirellulales</taxon>
        <taxon>Pirellulaceae</taxon>
        <taxon>Roseimaritima</taxon>
    </lineage>
</organism>
<feature type="signal peptide" evidence="1">
    <location>
        <begin position="1"/>
        <end position="25"/>
    </location>
</feature>
<protein>
    <recommendedName>
        <fullName evidence="4">Methane oxygenase PmoA</fullName>
    </recommendedName>
</protein>
<accession>A0A5B9QUM0</accession>
<dbReference type="OrthoDB" id="242279at2"/>
<feature type="chain" id="PRO_5023150228" description="Methane oxygenase PmoA" evidence="1">
    <location>
        <begin position="26"/>
        <end position="343"/>
    </location>
</feature>
<reference evidence="2 3" key="1">
    <citation type="submission" date="2019-08" db="EMBL/GenBank/DDBJ databases">
        <title>Deep-cultivation of Planctomycetes and their phenomic and genomic characterization uncovers novel biology.</title>
        <authorList>
            <person name="Wiegand S."/>
            <person name="Jogler M."/>
            <person name="Boedeker C."/>
            <person name="Pinto D."/>
            <person name="Vollmers J."/>
            <person name="Rivas-Marin E."/>
            <person name="Kohn T."/>
            <person name="Peeters S.H."/>
            <person name="Heuer A."/>
            <person name="Rast P."/>
            <person name="Oberbeckmann S."/>
            <person name="Bunk B."/>
            <person name="Jeske O."/>
            <person name="Meyerdierks A."/>
            <person name="Storesund J.E."/>
            <person name="Kallscheuer N."/>
            <person name="Luecker S."/>
            <person name="Lage O.M."/>
            <person name="Pohl T."/>
            <person name="Merkel B.J."/>
            <person name="Hornburger P."/>
            <person name="Mueller R.-W."/>
            <person name="Bruemmer F."/>
            <person name="Labrenz M."/>
            <person name="Spormann A.M."/>
            <person name="Op den Camp H."/>
            <person name="Overmann J."/>
            <person name="Amann R."/>
            <person name="Jetten M.S.M."/>
            <person name="Mascher T."/>
            <person name="Medema M.H."/>
            <person name="Devos D.P."/>
            <person name="Kaster A.-K."/>
            <person name="Ovreas L."/>
            <person name="Rohde M."/>
            <person name="Galperin M.Y."/>
            <person name="Jogler C."/>
        </authorList>
    </citation>
    <scope>NUCLEOTIDE SEQUENCE [LARGE SCALE GENOMIC DNA]</scope>
    <source>
        <strain evidence="2 3">UC8</strain>
    </source>
</reference>
<evidence type="ECO:0000256" key="1">
    <source>
        <dbReference type="SAM" id="SignalP"/>
    </source>
</evidence>
<dbReference type="EMBL" id="CP042914">
    <property type="protein sequence ID" value="QEG41105.1"/>
    <property type="molecule type" value="Genomic_DNA"/>
</dbReference>
<keyword evidence="1" id="KW-0732">Signal</keyword>
<dbReference type="KEGG" id="rul:UC8_31230"/>
<dbReference type="AlphaFoldDB" id="A0A5B9QUM0"/>